<reference evidence="2 3" key="1">
    <citation type="journal article" date="2016" name="Mol. Biol. Evol.">
        <title>Comparative Genomics of Early-Diverging Mushroom-Forming Fungi Provides Insights into the Origins of Lignocellulose Decay Capabilities.</title>
        <authorList>
            <person name="Nagy L.G."/>
            <person name="Riley R."/>
            <person name="Tritt A."/>
            <person name="Adam C."/>
            <person name="Daum C."/>
            <person name="Floudas D."/>
            <person name="Sun H."/>
            <person name="Yadav J.S."/>
            <person name="Pangilinan J."/>
            <person name="Larsson K.H."/>
            <person name="Matsuura K."/>
            <person name="Barry K."/>
            <person name="Labutti K."/>
            <person name="Kuo R."/>
            <person name="Ohm R.A."/>
            <person name="Bhattacharya S.S."/>
            <person name="Shirouzu T."/>
            <person name="Yoshinaga Y."/>
            <person name="Martin F.M."/>
            <person name="Grigoriev I.V."/>
            <person name="Hibbett D.S."/>
        </authorList>
    </citation>
    <scope>NUCLEOTIDE SEQUENCE [LARGE SCALE GENOMIC DNA]</scope>
    <source>
        <strain evidence="2 3">HHB12029</strain>
    </source>
</reference>
<evidence type="ECO:0000313" key="2">
    <source>
        <dbReference type="EMBL" id="KZV87247.1"/>
    </source>
</evidence>
<dbReference type="EMBL" id="KV426131">
    <property type="protein sequence ID" value="KZV87247.1"/>
    <property type="molecule type" value="Genomic_DNA"/>
</dbReference>
<dbReference type="Proteomes" id="UP000077266">
    <property type="component" value="Unassembled WGS sequence"/>
</dbReference>
<feature type="compositionally biased region" description="Low complexity" evidence="1">
    <location>
        <begin position="1"/>
        <end position="15"/>
    </location>
</feature>
<feature type="region of interest" description="Disordered" evidence="1">
    <location>
        <begin position="1"/>
        <end position="29"/>
    </location>
</feature>
<name>A0A165ELW9_EXIGL</name>
<accession>A0A165ELW9</accession>
<evidence type="ECO:0000256" key="1">
    <source>
        <dbReference type="SAM" id="MobiDB-lite"/>
    </source>
</evidence>
<keyword evidence="3" id="KW-1185">Reference proteome</keyword>
<proteinExistence type="predicted"/>
<sequence>MSSRASSLASSLSTPPTSPPTSPMVPELPTTVLEPGIASISPTLAARLAVCTVGHVLYLKDQIPHPVSQLARLAARADPSAKVSKADKKRTELLDSFDLLACHLHTTFDILSRSLAKIQATNATVQGQAQMMLVVGSTIASARSRVIVDFDGFEVKPYGRGPHAEDAQHDEDEDDEVDSEDDDDEDVYYEDDLPPLVTEDQEADDESSDEEDDHNVQDPATFQEEDEPAVLAEEERLCMVAERALSRTINSTDSFCSELAPTNTYILLRAPRSFVHPSWTAQPRYQKTLDVHLAQRKEGVRVTTASTNGCNEQDDDVGDEQDELIWWMWDGKLVGFAHQ</sequence>
<organism evidence="2 3">
    <name type="scientific">Exidia glandulosa HHB12029</name>
    <dbReference type="NCBI Taxonomy" id="1314781"/>
    <lineage>
        <taxon>Eukaryota</taxon>
        <taxon>Fungi</taxon>
        <taxon>Dikarya</taxon>
        <taxon>Basidiomycota</taxon>
        <taxon>Agaricomycotina</taxon>
        <taxon>Agaricomycetes</taxon>
        <taxon>Auriculariales</taxon>
        <taxon>Exidiaceae</taxon>
        <taxon>Exidia</taxon>
    </lineage>
</organism>
<feature type="region of interest" description="Disordered" evidence="1">
    <location>
        <begin position="158"/>
        <end position="227"/>
    </location>
</feature>
<dbReference type="AlphaFoldDB" id="A0A165ELW9"/>
<dbReference type="STRING" id="1314781.A0A165ELW9"/>
<dbReference type="InParanoid" id="A0A165ELW9"/>
<evidence type="ECO:0000313" key="3">
    <source>
        <dbReference type="Proteomes" id="UP000077266"/>
    </source>
</evidence>
<dbReference type="Gene3D" id="3.30.900.20">
    <property type="match status" value="1"/>
</dbReference>
<feature type="compositionally biased region" description="Acidic residues" evidence="1">
    <location>
        <begin position="168"/>
        <end position="213"/>
    </location>
</feature>
<gene>
    <name evidence="2" type="ORF">EXIGLDRAFT_752332</name>
</gene>
<protein>
    <submittedName>
        <fullName evidence="2">Uncharacterized protein</fullName>
    </submittedName>
</protein>
<dbReference type="OrthoDB" id="2387165at2759"/>
<dbReference type="InterPro" id="IPR053729">
    <property type="entry name" value="MAD2L1BP_domain_sf"/>
</dbReference>